<reference evidence="5" key="1">
    <citation type="submission" date="2020-04" db="EMBL/GenBank/DDBJ databases">
        <authorList>
            <person name="Chiriac C."/>
            <person name="Salcher M."/>
            <person name="Ghai R."/>
            <person name="Kavagutti S V."/>
        </authorList>
    </citation>
    <scope>NUCLEOTIDE SEQUENCE</scope>
</reference>
<evidence type="ECO:0000256" key="1">
    <source>
        <dbReference type="ARBA" id="ARBA00001946"/>
    </source>
</evidence>
<dbReference type="Pfam" id="PF08774">
    <property type="entry name" value="VRR_NUC"/>
    <property type="match status" value="1"/>
</dbReference>
<organism evidence="5">
    <name type="scientific">uncultured Caudovirales phage</name>
    <dbReference type="NCBI Taxonomy" id="2100421"/>
    <lineage>
        <taxon>Viruses</taxon>
        <taxon>Duplodnaviria</taxon>
        <taxon>Heunggongvirae</taxon>
        <taxon>Uroviricota</taxon>
        <taxon>Caudoviricetes</taxon>
        <taxon>Peduoviridae</taxon>
        <taxon>Maltschvirus</taxon>
        <taxon>Maltschvirus maltsch</taxon>
    </lineage>
</organism>
<dbReference type="SMART" id="SM00990">
    <property type="entry name" value="VRR_NUC"/>
    <property type="match status" value="1"/>
</dbReference>
<dbReference type="GO" id="GO:0016788">
    <property type="term" value="F:hydrolase activity, acting on ester bonds"/>
    <property type="evidence" value="ECO:0007669"/>
    <property type="project" value="InterPro"/>
</dbReference>
<evidence type="ECO:0000259" key="4">
    <source>
        <dbReference type="SMART" id="SM00990"/>
    </source>
</evidence>
<dbReference type="InterPro" id="IPR011856">
    <property type="entry name" value="tRNA_endonuc-like_dom_sf"/>
</dbReference>
<evidence type="ECO:0000256" key="3">
    <source>
        <dbReference type="ARBA" id="ARBA00022801"/>
    </source>
</evidence>
<sequence>MTEHTEQVALIQWFRLQHKKFAKCLWAIPNGGVRHIGTAVKLKAEGGMAGVPDLFLMIPAAEYHGLFIEMKVKGGKVSSSQKEFMTVATAMGYKAVVCYGFDEAKQAITNYLQST</sequence>
<name>A0A6J5NR32_9CAUD</name>
<protein>
    <submittedName>
        <fullName evidence="5">VRR-NUC domain containing protein</fullName>
    </submittedName>
</protein>
<dbReference type="EMBL" id="LR796710">
    <property type="protein sequence ID" value="CAB4161242.1"/>
    <property type="molecule type" value="Genomic_DNA"/>
</dbReference>
<keyword evidence="2" id="KW-0540">Nuclease</keyword>
<dbReference type="GO" id="GO:0004518">
    <property type="term" value="F:nuclease activity"/>
    <property type="evidence" value="ECO:0007669"/>
    <property type="project" value="UniProtKB-KW"/>
</dbReference>
<gene>
    <name evidence="5" type="ORF">UFOVP774_41</name>
</gene>
<proteinExistence type="predicted"/>
<evidence type="ECO:0000256" key="2">
    <source>
        <dbReference type="ARBA" id="ARBA00022722"/>
    </source>
</evidence>
<dbReference type="InterPro" id="IPR014883">
    <property type="entry name" value="VRR_NUC"/>
</dbReference>
<comment type="cofactor">
    <cofactor evidence="1">
        <name>Mg(2+)</name>
        <dbReference type="ChEBI" id="CHEBI:18420"/>
    </cofactor>
</comment>
<dbReference type="Gene3D" id="3.40.1350.10">
    <property type="match status" value="1"/>
</dbReference>
<dbReference type="GO" id="GO:0003676">
    <property type="term" value="F:nucleic acid binding"/>
    <property type="evidence" value="ECO:0007669"/>
    <property type="project" value="InterPro"/>
</dbReference>
<feature type="domain" description="VRR-NUC" evidence="4">
    <location>
        <begin position="1"/>
        <end position="102"/>
    </location>
</feature>
<evidence type="ECO:0000313" key="5">
    <source>
        <dbReference type="EMBL" id="CAB4161242.1"/>
    </source>
</evidence>
<accession>A0A6J5NR32</accession>
<keyword evidence="3" id="KW-0378">Hydrolase</keyword>